<dbReference type="PROSITE" id="PS00018">
    <property type="entry name" value="EF_HAND_1"/>
    <property type="match status" value="1"/>
</dbReference>
<proteinExistence type="inferred from homology"/>
<dbReference type="GO" id="GO:0016460">
    <property type="term" value="C:myosin II complex"/>
    <property type="evidence" value="ECO:0007669"/>
    <property type="project" value="TreeGrafter"/>
</dbReference>
<feature type="domain" description="EF-hand" evidence="6">
    <location>
        <begin position="31"/>
        <end position="66"/>
    </location>
</feature>
<dbReference type="Pfam" id="PF13499">
    <property type="entry name" value="EF-hand_7"/>
    <property type="match status" value="2"/>
</dbReference>
<dbReference type="SUPFAM" id="SSF47473">
    <property type="entry name" value="EF-hand"/>
    <property type="match status" value="1"/>
</dbReference>
<dbReference type="PROSITE" id="PS00039">
    <property type="entry name" value="DEAD_ATP_HELICASE"/>
    <property type="match status" value="1"/>
</dbReference>
<dbReference type="InterPro" id="IPR002048">
    <property type="entry name" value="EF_hand_dom"/>
</dbReference>
<organism evidence="7 8">
    <name type="scientific">Rotaria sordida</name>
    <dbReference type="NCBI Taxonomy" id="392033"/>
    <lineage>
        <taxon>Eukaryota</taxon>
        <taxon>Metazoa</taxon>
        <taxon>Spiralia</taxon>
        <taxon>Gnathifera</taxon>
        <taxon>Rotifera</taxon>
        <taxon>Eurotatoria</taxon>
        <taxon>Bdelloidea</taxon>
        <taxon>Philodinida</taxon>
        <taxon>Philodinidae</taxon>
        <taxon>Rotaria</taxon>
    </lineage>
</organism>
<evidence type="ECO:0000256" key="5">
    <source>
        <dbReference type="SAM" id="MobiDB-lite"/>
    </source>
</evidence>
<dbReference type="FunFam" id="1.10.238.10:FF:000070">
    <property type="entry name" value="Centrin-1"/>
    <property type="match status" value="1"/>
</dbReference>
<keyword evidence="3" id="KW-0677">Repeat</keyword>
<dbReference type="Gene3D" id="1.10.238.10">
    <property type="entry name" value="EF-hand"/>
    <property type="match status" value="2"/>
</dbReference>
<keyword evidence="2" id="KW-0479">Metal-binding</keyword>
<evidence type="ECO:0000313" key="8">
    <source>
        <dbReference type="Proteomes" id="UP000663870"/>
    </source>
</evidence>
<dbReference type="InterPro" id="IPR018247">
    <property type="entry name" value="EF_Hand_1_Ca_BS"/>
</dbReference>
<keyword evidence="8" id="KW-1185">Reference proteome</keyword>
<dbReference type="CDD" id="cd00051">
    <property type="entry name" value="EFh"/>
    <property type="match status" value="2"/>
</dbReference>
<dbReference type="Proteomes" id="UP000663870">
    <property type="component" value="Unassembled WGS sequence"/>
</dbReference>
<evidence type="ECO:0000256" key="2">
    <source>
        <dbReference type="ARBA" id="ARBA00022723"/>
    </source>
</evidence>
<evidence type="ECO:0000256" key="4">
    <source>
        <dbReference type="ARBA" id="ARBA00022837"/>
    </source>
</evidence>
<feature type="domain" description="EF-hand" evidence="6">
    <location>
        <begin position="67"/>
        <end position="102"/>
    </location>
</feature>
<gene>
    <name evidence="7" type="ORF">JXQ802_LOCUS12284</name>
</gene>
<name>A0A814DU63_9BILA</name>
<dbReference type="PROSITE" id="PS50222">
    <property type="entry name" value="EF_HAND_2"/>
    <property type="match status" value="4"/>
</dbReference>
<dbReference type="PANTHER" id="PTHR23048:SF59">
    <property type="entry name" value="EF-HAND SUPERFAMILY PROTEIN"/>
    <property type="match status" value="1"/>
</dbReference>
<keyword evidence="4" id="KW-0106">Calcium</keyword>
<dbReference type="InterPro" id="IPR011992">
    <property type="entry name" value="EF-hand-dom_pair"/>
</dbReference>
<evidence type="ECO:0000256" key="3">
    <source>
        <dbReference type="ARBA" id="ARBA00022737"/>
    </source>
</evidence>
<evidence type="ECO:0000313" key="7">
    <source>
        <dbReference type="EMBL" id="CAF0962981.1"/>
    </source>
</evidence>
<dbReference type="EMBL" id="CAJNOL010000251">
    <property type="protein sequence ID" value="CAF0962981.1"/>
    <property type="molecule type" value="Genomic_DNA"/>
</dbReference>
<dbReference type="FunFam" id="1.10.238.10:FF:000077">
    <property type="entry name" value="Centrin 1"/>
    <property type="match status" value="1"/>
</dbReference>
<feature type="domain" description="EF-hand" evidence="6">
    <location>
        <begin position="104"/>
        <end position="139"/>
    </location>
</feature>
<dbReference type="GO" id="GO:0005815">
    <property type="term" value="C:microtubule organizing center"/>
    <property type="evidence" value="ECO:0007669"/>
    <property type="project" value="UniProtKB-ARBA"/>
</dbReference>
<dbReference type="PANTHER" id="PTHR23048">
    <property type="entry name" value="MYOSIN LIGHT CHAIN 1, 3"/>
    <property type="match status" value="1"/>
</dbReference>
<dbReference type="GO" id="GO:0005509">
    <property type="term" value="F:calcium ion binding"/>
    <property type="evidence" value="ECO:0007669"/>
    <property type="project" value="InterPro"/>
</dbReference>
<feature type="domain" description="EF-hand" evidence="6">
    <location>
        <begin position="140"/>
        <end position="175"/>
    </location>
</feature>
<dbReference type="SMART" id="SM00054">
    <property type="entry name" value="EFh"/>
    <property type="match status" value="4"/>
</dbReference>
<dbReference type="InterPro" id="IPR000629">
    <property type="entry name" value="RNA-helicase_DEAD-box_CS"/>
</dbReference>
<evidence type="ECO:0000259" key="6">
    <source>
        <dbReference type="PROSITE" id="PS50222"/>
    </source>
</evidence>
<comment type="similarity">
    <text evidence="1">Belongs to the centrin family.</text>
</comment>
<dbReference type="InterPro" id="IPR050230">
    <property type="entry name" value="CALM/Myosin/TropC-like"/>
</dbReference>
<evidence type="ECO:0000256" key="1">
    <source>
        <dbReference type="ARBA" id="ARBA00005253"/>
    </source>
</evidence>
<sequence length="175" mass="19935">MATTTTQMKRPALGGGAKKRPTGSRPELTEEQKTEIREAFDLFDADGSGTIDVKELKVAMRALGFEPKKEEIKKMISDIQKENAGTIDFNDFLQLMSQKMAEKDSKEEILKAFRLFDDDNTGKISFKNLKRVAKELGENLTDEELQEMIDEADRDGDSEINEQEFLRIMKKTSLY</sequence>
<reference evidence="7" key="1">
    <citation type="submission" date="2021-02" db="EMBL/GenBank/DDBJ databases">
        <authorList>
            <person name="Nowell W R."/>
        </authorList>
    </citation>
    <scope>NUCLEOTIDE SEQUENCE</scope>
</reference>
<dbReference type="AlphaFoldDB" id="A0A814DU63"/>
<comment type="caution">
    <text evidence="7">The sequence shown here is derived from an EMBL/GenBank/DDBJ whole genome shotgun (WGS) entry which is preliminary data.</text>
</comment>
<protein>
    <recommendedName>
        <fullName evidence="6">EF-hand domain-containing protein</fullName>
    </recommendedName>
</protein>
<accession>A0A814DU63</accession>
<feature type="region of interest" description="Disordered" evidence="5">
    <location>
        <begin position="1"/>
        <end position="32"/>
    </location>
</feature>